<evidence type="ECO:0000256" key="2">
    <source>
        <dbReference type="SAM" id="MobiDB-lite"/>
    </source>
</evidence>
<comment type="similarity">
    <text evidence="1">Belongs to the peptidase S49 family.</text>
</comment>
<dbReference type="InterPro" id="IPR002142">
    <property type="entry name" value="Peptidase_S49"/>
</dbReference>
<dbReference type="Pfam" id="PF01343">
    <property type="entry name" value="Peptidase_S49"/>
    <property type="match status" value="1"/>
</dbReference>
<proteinExistence type="inferred from homology"/>
<accession>A0A6J5M0N5</accession>
<feature type="region of interest" description="Disordered" evidence="2">
    <location>
        <begin position="415"/>
        <end position="461"/>
    </location>
</feature>
<name>A0A6J5M0N5_9CAUD</name>
<dbReference type="EMBL" id="LR796362">
    <property type="protein sequence ID" value="CAB4138877.1"/>
    <property type="molecule type" value="Genomic_DNA"/>
</dbReference>
<reference evidence="4" key="1">
    <citation type="submission" date="2020-04" db="EMBL/GenBank/DDBJ databases">
        <authorList>
            <person name="Chiriac C."/>
            <person name="Salcher M."/>
            <person name="Ghai R."/>
            <person name="Kavagutti S V."/>
        </authorList>
    </citation>
    <scope>NUCLEOTIDE SEQUENCE</scope>
</reference>
<dbReference type="InterPro" id="IPR029045">
    <property type="entry name" value="ClpP/crotonase-like_dom_sf"/>
</dbReference>
<evidence type="ECO:0000256" key="1">
    <source>
        <dbReference type="ARBA" id="ARBA00008683"/>
    </source>
</evidence>
<dbReference type="CDD" id="cd07022">
    <property type="entry name" value="S49_Sppa_36K_type"/>
    <property type="match status" value="1"/>
</dbReference>
<dbReference type="GO" id="GO:0006508">
    <property type="term" value="P:proteolysis"/>
    <property type="evidence" value="ECO:0007669"/>
    <property type="project" value="UniProtKB-KW"/>
</dbReference>
<dbReference type="PANTHER" id="PTHR42987">
    <property type="entry name" value="PEPTIDASE S49"/>
    <property type="match status" value="1"/>
</dbReference>
<gene>
    <name evidence="4" type="ORF">UFOVP350_20</name>
</gene>
<feature type="compositionally biased region" description="Acidic residues" evidence="2">
    <location>
        <begin position="435"/>
        <end position="447"/>
    </location>
</feature>
<keyword evidence="4" id="KW-0378">Hydrolase</keyword>
<protein>
    <submittedName>
        <fullName evidence="4">SppA Periplasmic serine proteases (ClpP class)</fullName>
    </submittedName>
</protein>
<keyword evidence="4" id="KW-0645">Protease</keyword>
<dbReference type="Gene3D" id="3.90.226.10">
    <property type="entry name" value="2-enoyl-CoA Hydratase, Chain A, domain 1"/>
    <property type="match status" value="1"/>
</dbReference>
<dbReference type="GO" id="GO:0008233">
    <property type="term" value="F:peptidase activity"/>
    <property type="evidence" value="ECO:0007669"/>
    <property type="project" value="UniProtKB-KW"/>
</dbReference>
<feature type="domain" description="Peptidase S49" evidence="3">
    <location>
        <begin position="143"/>
        <end position="294"/>
    </location>
</feature>
<sequence>MSKNIARNLIGGKWLIEAGAAAGYLPLAHALVTGRASFEKDDAHEPIPDHMNFEVITSSAERFSYTDHSRSKSREKVIGVISLKDPIIKYNEECGPQGTESKAAQIRQAADDPQVAAIILDIDSPGGSADAVQNPSAAILEARKKKPVVAYLGNGMTASAAYWIASHASELYATFETDQIGSIGTYITMVNYEKFIASWFETDVVQVYATKSTEKNKGYRDAFADKPSTEYLLEHDLDPFNEVFINTVKKNRPGVKDAAFTGKLFMAGDAMAVGLIDGMKTFEETVQRAMELAEESEAKSGRESGQTNTTEMFEPKEFKALAGEGVPSEEAVANANAYLKKMGVQGAEMVSVETLNALRSASHTHTDELGAIAEAAGASEATAEAITASITEMRTSLEGAQADLTASQARVSELEAEVVSLGGKAGDPETTTTEKEEEGASDPEETDGSMNAFYAKVDSQL</sequence>
<evidence type="ECO:0000313" key="4">
    <source>
        <dbReference type="EMBL" id="CAB4138877.1"/>
    </source>
</evidence>
<organism evidence="4">
    <name type="scientific">uncultured Caudovirales phage</name>
    <dbReference type="NCBI Taxonomy" id="2100421"/>
    <lineage>
        <taxon>Viruses</taxon>
        <taxon>Duplodnaviria</taxon>
        <taxon>Heunggongvirae</taxon>
        <taxon>Uroviricota</taxon>
        <taxon>Caudoviricetes</taxon>
        <taxon>Peduoviridae</taxon>
        <taxon>Maltschvirus</taxon>
        <taxon>Maltschvirus maltsch</taxon>
    </lineage>
</organism>
<dbReference type="InterPro" id="IPR033855">
    <property type="entry name" value="Protein_C"/>
</dbReference>
<evidence type="ECO:0000259" key="3">
    <source>
        <dbReference type="Pfam" id="PF01343"/>
    </source>
</evidence>
<dbReference type="SUPFAM" id="SSF52096">
    <property type="entry name" value="ClpP/crotonase"/>
    <property type="match status" value="1"/>
</dbReference>
<dbReference type="PANTHER" id="PTHR42987:SF4">
    <property type="entry name" value="PROTEASE SOHB-RELATED"/>
    <property type="match status" value="1"/>
</dbReference>